<dbReference type="GeneID" id="56439980"/>
<dbReference type="InterPro" id="IPR036388">
    <property type="entry name" value="WH-like_DNA-bd_sf"/>
</dbReference>
<keyword evidence="6" id="KW-1185">Reference proteome</keyword>
<dbReference type="AlphaFoldDB" id="A0A3B6VLJ6"/>
<dbReference type="PROSITE" id="PS50995">
    <property type="entry name" value="HTH_MARR_2"/>
    <property type="match status" value="1"/>
</dbReference>
<evidence type="ECO:0000256" key="3">
    <source>
        <dbReference type="ARBA" id="ARBA00023163"/>
    </source>
</evidence>
<dbReference type="KEGG" id="bpip:BPP43_07995"/>
<feature type="domain" description="HTH marR-type" evidence="4">
    <location>
        <begin position="1"/>
        <end position="138"/>
    </location>
</feature>
<protein>
    <submittedName>
        <fullName evidence="5">Transcriptional regulator MarR</fullName>
    </submittedName>
</protein>
<evidence type="ECO:0000256" key="2">
    <source>
        <dbReference type="ARBA" id="ARBA00023125"/>
    </source>
</evidence>
<dbReference type="Proteomes" id="UP000010793">
    <property type="component" value="Chromosome"/>
</dbReference>
<dbReference type="SMART" id="SM00347">
    <property type="entry name" value="HTH_MARR"/>
    <property type="match status" value="1"/>
</dbReference>
<dbReference type="Pfam" id="PF12802">
    <property type="entry name" value="MarR_2"/>
    <property type="match status" value="1"/>
</dbReference>
<dbReference type="InterPro" id="IPR000835">
    <property type="entry name" value="HTH_MarR-typ"/>
</dbReference>
<evidence type="ECO:0000259" key="4">
    <source>
        <dbReference type="PROSITE" id="PS50995"/>
    </source>
</evidence>
<sequence length="146" mass="17365">MKEEELKKHIDIIYDHWYETNRFYHIWAKQYGITDLTLFTLGLIYYNKECPQNMVTEKLCIPKQTSCSLLNGLEKKGYITRKINAKDKRNKIITLTKKGIKFAEPILEKLEKLDTDMLASLKDEDIVKYTNCLKELIKFMENYSKD</sequence>
<dbReference type="RefSeq" id="WP_013244350.1">
    <property type="nucleotide sequence ID" value="NC_019908.1"/>
</dbReference>
<dbReference type="GO" id="GO:0003677">
    <property type="term" value="F:DNA binding"/>
    <property type="evidence" value="ECO:0007669"/>
    <property type="project" value="UniProtKB-KW"/>
</dbReference>
<evidence type="ECO:0000313" key="6">
    <source>
        <dbReference type="Proteomes" id="UP000010793"/>
    </source>
</evidence>
<name>A0A3B6VLJ6_BRAPL</name>
<keyword evidence="2" id="KW-0238">DNA-binding</keyword>
<dbReference type="SUPFAM" id="SSF46785">
    <property type="entry name" value="Winged helix' DNA-binding domain"/>
    <property type="match status" value="1"/>
</dbReference>
<reference evidence="5 6" key="1">
    <citation type="journal article" date="2013" name="Genome Announc.">
        <title>Complete Genome Sequence of the Porcine Strain Brachyspira pilosicoli P43/6/78(T.).</title>
        <authorList>
            <person name="Lin C."/>
            <person name="den Bakker H.C."/>
            <person name="Suzuki H."/>
            <person name="Lefebure T."/>
            <person name="Ponnala L."/>
            <person name="Sun Q."/>
            <person name="Stanhope M.J."/>
            <person name="Wiedmann M."/>
            <person name="Duhamel G.E."/>
        </authorList>
    </citation>
    <scope>NUCLEOTIDE SEQUENCE [LARGE SCALE GENOMIC DNA]</scope>
    <source>
        <strain evidence="5 6">P43/6/78</strain>
    </source>
</reference>
<accession>A0A3B6VLJ6</accession>
<dbReference type="EMBL" id="CP002873">
    <property type="protein sequence ID" value="AGA66801.1"/>
    <property type="molecule type" value="Genomic_DNA"/>
</dbReference>
<dbReference type="GO" id="GO:0003700">
    <property type="term" value="F:DNA-binding transcription factor activity"/>
    <property type="evidence" value="ECO:0007669"/>
    <property type="project" value="InterPro"/>
</dbReference>
<dbReference type="InterPro" id="IPR036390">
    <property type="entry name" value="WH_DNA-bd_sf"/>
</dbReference>
<evidence type="ECO:0000256" key="1">
    <source>
        <dbReference type="ARBA" id="ARBA00023015"/>
    </source>
</evidence>
<dbReference type="PANTHER" id="PTHR42756:SF1">
    <property type="entry name" value="TRANSCRIPTIONAL REPRESSOR OF EMRAB OPERON"/>
    <property type="match status" value="1"/>
</dbReference>
<organism evidence="5 6">
    <name type="scientific">Brachyspira pilosicoli P43/6/78</name>
    <dbReference type="NCBI Taxonomy" id="1042417"/>
    <lineage>
        <taxon>Bacteria</taxon>
        <taxon>Pseudomonadati</taxon>
        <taxon>Spirochaetota</taxon>
        <taxon>Spirochaetia</taxon>
        <taxon>Brachyspirales</taxon>
        <taxon>Brachyspiraceae</taxon>
        <taxon>Brachyspira</taxon>
    </lineage>
</organism>
<gene>
    <name evidence="5" type="ORF">BPP43_07995</name>
</gene>
<keyword evidence="1" id="KW-0805">Transcription regulation</keyword>
<dbReference type="PANTHER" id="PTHR42756">
    <property type="entry name" value="TRANSCRIPTIONAL REGULATOR, MARR"/>
    <property type="match status" value="1"/>
</dbReference>
<keyword evidence="3" id="KW-0804">Transcription</keyword>
<dbReference type="Gene3D" id="1.10.10.10">
    <property type="entry name" value="Winged helix-like DNA-binding domain superfamily/Winged helix DNA-binding domain"/>
    <property type="match status" value="1"/>
</dbReference>
<evidence type="ECO:0000313" key="5">
    <source>
        <dbReference type="EMBL" id="AGA66801.1"/>
    </source>
</evidence>
<proteinExistence type="predicted"/>